<sequence length="179" mass="19716">MFVVIHHSSGSCIVAVIVILDPYNKTIKYELFVSENEYNAFASRLASWFAPSPPSPQFLSAPFSSSSLLSLSPPLVPVKIEPGATPLVAFKLEPGTSTPLVAIKAEPSSLRAFLPHIKVEELNHDAYQGQEQFAGCKYAHCLFARIVLVIIVLVSAVLDRMMVLKNANKMRSNVFSRER</sequence>
<protein>
    <submittedName>
        <fullName evidence="2">Uncharacterized protein</fullName>
    </submittedName>
</protein>
<name>A0A068S7R6_9FUNG</name>
<evidence type="ECO:0000256" key="1">
    <source>
        <dbReference type="SAM" id="Phobius"/>
    </source>
</evidence>
<proteinExistence type="predicted"/>
<dbReference type="Proteomes" id="UP000027586">
    <property type="component" value="Unassembled WGS sequence"/>
</dbReference>
<keyword evidence="1" id="KW-1133">Transmembrane helix</keyword>
<keyword evidence="1" id="KW-0812">Transmembrane</keyword>
<gene>
    <name evidence="2" type="ORF">LCOR_09198.1</name>
</gene>
<reference evidence="2" key="1">
    <citation type="submission" date="2013-08" db="EMBL/GenBank/DDBJ databases">
        <title>Gene expansion shapes genome architecture in the human pathogen Lichtheimia corymbifera: an evolutionary genomics analysis in the ancient terrestrial Mucorales (Mucoromycotina).</title>
        <authorList>
            <person name="Schwartze V.U."/>
            <person name="Winter S."/>
            <person name="Shelest E."/>
            <person name="Marcet-Houben M."/>
            <person name="Horn F."/>
            <person name="Wehner S."/>
            <person name="Hoffmann K."/>
            <person name="Riege K."/>
            <person name="Sammeth M."/>
            <person name="Nowrousian M."/>
            <person name="Valiante V."/>
            <person name="Linde J."/>
            <person name="Jacobsen I.D."/>
            <person name="Marz M."/>
            <person name="Brakhage A.A."/>
            <person name="Gabaldon T."/>
            <person name="Bocker S."/>
            <person name="Voigt K."/>
        </authorList>
    </citation>
    <scope>NUCLEOTIDE SEQUENCE [LARGE SCALE GENOMIC DNA]</scope>
    <source>
        <strain evidence="2">FSU 9682</strain>
    </source>
</reference>
<evidence type="ECO:0000313" key="3">
    <source>
        <dbReference type="Proteomes" id="UP000027586"/>
    </source>
</evidence>
<feature type="transmembrane region" description="Helical" evidence="1">
    <location>
        <begin position="142"/>
        <end position="163"/>
    </location>
</feature>
<dbReference type="AlphaFoldDB" id="A0A068S7R6"/>
<keyword evidence="3" id="KW-1185">Reference proteome</keyword>
<evidence type="ECO:0000313" key="2">
    <source>
        <dbReference type="EMBL" id="CDH58334.1"/>
    </source>
</evidence>
<dbReference type="VEuPathDB" id="FungiDB:LCOR_09198.1"/>
<dbReference type="EMBL" id="CBTN010000055">
    <property type="protein sequence ID" value="CDH58334.1"/>
    <property type="molecule type" value="Genomic_DNA"/>
</dbReference>
<organism evidence="2 3">
    <name type="scientific">Lichtheimia corymbifera JMRC:FSU:9682</name>
    <dbReference type="NCBI Taxonomy" id="1263082"/>
    <lineage>
        <taxon>Eukaryota</taxon>
        <taxon>Fungi</taxon>
        <taxon>Fungi incertae sedis</taxon>
        <taxon>Mucoromycota</taxon>
        <taxon>Mucoromycotina</taxon>
        <taxon>Mucoromycetes</taxon>
        <taxon>Mucorales</taxon>
        <taxon>Lichtheimiaceae</taxon>
        <taxon>Lichtheimia</taxon>
    </lineage>
</organism>
<comment type="caution">
    <text evidence="2">The sequence shown here is derived from an EMBL/GenBank/DDBJ whole genome shotgun (WGS) entry which is preliminary data.</text>
</comment>
<keyword evidence="1" id="KW-0472">Membrane</keyword>
<accession>A0A068S7R6</accession>